<comment type="subcellular location">
    <subcellularLocation>
        <location evidence="1">Membrane</location>
        <topology evidence="1">Multi-pass membrane protein</topology>
    </subcellularLocation>
</comment>
<evidence type="ECO:0000256" key="2">
    <source>
        <dbReference type="ARBA" id="ARBA00007375"/>
    </source>
</evidence>
<keyword evidence="4 6" id="KW-1133">Transmembrane helix</keyword>
<dbReference type="PANTHER" id="PTHR31885:SF6">
    <property type="entry name" value="GH04784P"/>
    <property type="match status" value="1"/>
</dbReference>
<dbReference type="PANTHER" id="PTHR31885">
    <property type="entry name" value="GH04784P"/>
    <property type="match status" value="1"/>
</dbReference>
<proteinExistence type="inferred from homology"/>
<dbReference type="Proteomes" id="UP000199031">
    <property type="component" value="Unassembled WGS sequence"/>
</dbReference>
<dbReference type="GO" id="GO:0016787">
    <property type="term" value="F:hydrolase activity"/>
    <property type="evidence" value="ECO:0007669"/>
    <property type="project" value="TreeGrafter"/>
</dbReference>
<dbReference type="InterPro" id="IPR012506">
    <property type="entry name" value="TMEM86B-like"/>
</dbReference>
<evidence type="ECO:0000256" key="5">
    <source>
        <dbReference type="ARBA" id="ARBA00023136"/>
    </source>
</evidence>
<evidence type="ECO:0000256" key="4">
    <source>
        <dbReference type="ARBA" id="ARBA00022989"/>
    </source>
</evidence>
<gene>
    <name evidence="7" type="ORF">SAMN05444277_113134</name>
</gene>
<evidence type="ECO:0000313" key="8">
    <source>
        <dbReference type="Proteomes" id="UP000199031"/>
    </source>
</evidence>
<dbReference type="RefSeq" id="WP_090662006.1">
    <property type="nucleotide sequence ID" value="NZ_FOXQ01000013.1"/>
</dbReference>
<sequence length="238" mass="26549">MKRLHAALLILFIIDFIADSFIAATYNNSLRYASKGLLMPLLLAFFITGIKSGASSVDKKYIMPVCFALLFSFSGDMLLVKDNSLYFMLGIAAFLIAHIFYIILFCRIQPATKINNRFSLISGVVIACYVATLDFLFWPDTIQQKLTIPVIMYSIVLGAMLFTALNVINKKGVLKKIILSLVCGAGLFVVSDSIIAFNKFYLSVPLNGFYVMGTYCLAQFLIVNGARQFINNNNRHNN</sequence>
<comment type="similarity">
    <text evidence="2">Belongs to the TMEM86 family.</text>
</comment>
<protein>
    <submittedName>
        <fullName evidence="7">Uncharacterized membrane protein YhhN</fullName>
    </submittedName>
</protein>
<dbReference type="AlphaFoldDB" id="A0A1I5YQS9"/>
<name>A0A1I5YQS9_9BACT</name>
<feature type="transmembrane region" description="Helical" evidence="6">
    <location>
        <begin position="209"/>
        <end position="226"/>
    </location>
</feature>
<feature type="transmembrane region" description="Helical" evidence="6">
    <location>
        <begin position="118"/>
        <end position="138"/>
    </location>
</feature>
<evidence type="ECO:0000256" key="1">
    <source>
        <dbReference type="ARBA" id="ARBA00004141"/>
    </source>
</evidence>
<feature type="transmembrane region" description="Helical" evidence="6">
    <location>
        <begin position="85"/>
        <end position="106"/>
    </location>
</feature>
<reference evidence="7 8" key="1">
    <citation type="submission" date="2016-10" db="EMBL/GenBank/DDBJ databases">
        <authorList>
            <person name="de Groot N.N."/>
        </authorList>
    </citation>
    <scope>NUCLEOTIDE SEQUENCE [LARGE SCALE GENOMIC DNA]</scope>
    <source>
        <strain evidence="7 8">DSM 28286</strain>
    </source>
</reference>
<dbReference type="EMBL" id="FOXQ01000013">
    <property type="protein sequence ID" value="SFQ46644.1"/>
    <property type="molecule type" value="Genomic_DNA"/>
</dbReference>
<dbReference type="STRING" id="1465490.SAMN05444277_113134"/>
<feature type="transmembrane region" description="Helical" evidence="6">
    <location>
        <begin position="61"/>
        <end position="79"/>
    </location>
</feature>
<feature type="transmembrane region" description="Helical" evidence="6">
    <location>
        <begin position="150"/>
        <end position="168"/>
    </location>
</feature>
<evidence type="ECO:0000256" key="6">
    <source>
        <dbReference type="SAM" id="Phobius"/>
    </source>
</evidence>
<accession>A0A1I5YQS9</accession>
<evidence type="ECO:0000313" key="7">
    <source>
        <dbReference type="EMBL" id="SFQ46644.1"/>
    </source>
</evidence>
<dbReference type="OrthoDB" id="5651790at2"/>
<feature type="transmembrane region" description="Helical" evidence="6">
    <location>
        <begin position="36"/>
        <end position="54"/>
    </location>
</feature>
<feature type="transmembrane region" description="Helical" evidence="6">
    <location>
        <begin position="177"/>
        <end position="197"/>
    </location>
</feature>
<dbReference type="Pfam" id="PF07947">
    <property type="entry name" value="YhhN"/>
    <property type="match status" value="1"/>
</dbReference>
<keyword evidence="3 6" id="KW-0812">Transmembrane</keyword>
<dbReference type="GO" id="GO:0016020">
    <property type="term" value="C:membrane"/>
    <property type="evidence" value="ECO:0007669"/>
    <property type="project" value="UniProtKB-SubCell"/>
</dbReference>
<organism evidence="7 8">
    <name type="scientific">Parafilimonas terrae</name>
    <dbReference type="NCBI Taxonomy" id="1465490"/>
    <lineage>
        <taxon>Bacteria</taxon>
        <taxon>Pseudomonadati</taxon>
        <taxon>Bacteroidota</taxon>
        <taxon>Chitinophagia</taxon>
        <taxon>Chitinophagales</taxon>
        <taxon>Chitinophagaceae</taxon>
        <taxon>Parafilimonas</taxon>
    </lineage>
</organism>
<keyword evidence="5 6" id="KW-0472">Membrane</keyword>
<keyword evidence="8" id="KW-1185">Reference proteome</keyword>
<evidence type="ECO:0000256" key="3">
    <source>
        <dbReference type="ARBA" id="ARBA00022692"/>
    </source>
</evidence>